<dbReference type="EMBL" id="JARKIF010000001">
    <property type="protein sequence ID" value="KAJ7651008.1"/>
    <property type="molecule type" value="Genomic_DNA"/>
</dbReference>
<dbReference type="GO" id="GO:0005524">
    <property type="term" value="F:ATP binding"/>
    <property type="evidence" value="ECO:0007669"/>
    <property type="project" value="InterPro"/>
</dbReference>
<dbReference type="InterPro" id="IPR003593">
    <property type="entry name" value="AAA+_ATPase"/>
</dbReference>
<feature type="region of interest" description="Disordered" evidence="1">
    <location>
        <begin position="76"/>
        <end position="109"/>
    </location>
</feature>
<dbReference type="GO" id="GO:0016887">
    <property type="term" value="F:ATP hydrolysis activity"/>
    <property type="evidence" value="ECO:0007669"/>
    <property type="project" value="InterPro"/>
</dbReference>
<dbReference type="SUPFAM" id="SSF52540">
    <property type="entry name" value="P-loop containing nucleoside triphosphate hydrolases"/>
    <property type="match status" value="1"/>
</dbReference>
<name>A0AAD7CKH9_9AGAR</name>
<dbReference type="Gene3D" id="3.40.50.300">
    <property type="entry name" value="P-loop containing nucleotide triphosphate hydrolases"/>
    <property type="match status" value="1"/>
</dbReference>
<feature type="domain" description="AAA+ ATPase" evidence="2">
    <location>
        <begin position="523"/>
        <end position="647"/>
    </location>
</feature>
<evidence type="ECO:0000313" key="3">
    <source>
        <dbReference type="EMBL" id="KAJ7651008.1"/>
    </source>
</evidence>
<reference evidence="3" key="1">
    <citation type="submission" date="2023-03" db="EMBL/GenBank/DDBJ databases">
        <title>Massive genome expansion in bonnet fungi (Mycena s.s.) driven by repeated elements and novel gene families across ecological guilds.</title>
        <authorList>
            <consortium name="Lawrence Berkeley National Laboratory"/>
            <person name="Harder C.B."/>
            <person name="Miyauchi S."/>
            <person name="Viragh M."/>
            <person name="Kuo A."/>
            <person name="Thoen E."/>
            <person name="Andreopoulos B."/>
            <person name="Lu D."/>
            <person name="Skrede I."/>
            <person name="Drula E."/>
            <person name="Henrissat B."/>
            <person name="Morin E."/>
            <person name="Kohler A."/>
            <person name="Barry K."/>
            <person name="LaButti K."/>
            <person name="Morin E."/>
            <person name="Salamov A."/>
            <person name="Lipzen A."/>
            <person name="Mereny Z."/>
            <person name="Hegedus B."/>
            <person name="Baldrian P."/>
            <person name="Stursova M."/>
            <person name="Weitz H."/>
            <person name="Taylor A."/>
            <person name="Grigoriev I.V."/>
            <person name="Nagy L.G."/>
            <person name="Martin F."/>
            <person name="Kauserud H."/>
        </authorList>
    </citation>
    <scope>NUCLEOTIDE SEQUENCE</scope>
    <source>
        <strain evidence="3">9284</strain>
    </source>
</reference>
<dbReference type="InterPro" id="IPR003959">
    <property type="entry name" value="ATPase_AAA_core"/>
</dbReference>
<dbReference type="InterPro" id="IPR027417">
    <property type="entry name" value="P-loop_NTPase"/>
</dbReference>
<dbReference type="CDD" id="cd19481">
    <property type="entry name" value="RecA-like_protease"/>
    <property type="match status" value="1"/>
</dbReference>
<dbReference type="Proteomes" id="UP001221142">
    <property type="component" value="Unassembled WGS sequence"/>
</dbReference>
<keyword evidence="4" id="KW-1185">Reference proteome</keyword>
<organism evidence="3 4">
    <name type="scientific">Roridomyces roridus</name>
    <dbReference type="NCBI Taxonomy" id="1738132"/>
    <lineage>
        <taxon>Eukaryota</taxon>
        <taxon>Fungi</taxon>
        <taxon>Dikarya</taxon>
        <taxon>Basidiomycota</taxon>
        <taxon>Agaricomycotina</taxon>
        <taxon>Agaricomycetes</taxon>
        <taxon>Agaricomycetidae</taxon>
        <taxon>Agaricales</taxon>
        <taxon>Marasmiineae</taxon>
        <taxon>Mycenaceae</taxon>
        <taxon>Roridomyces</taxon>
    </lineage>
</organism>
<accession>A0AAD7CKH9</accession>
<gene>
    <name evidence="3" type="ORF">FB45DRAFT_1050842</name>
</gene>
<feature type="compositionally biased region" description="Basic and acidic residues" evidence="1">
    <location>
        <begin position="82"/>
        <end position="99"/>
    </location>
</feature>
<dbReference type="Pfam" id="PF00004">
    <property type="entry name" value="AAA"/>
    <property type="match status" value="1"/>
</dbReference>
<dbReference type="PANTHER" id="PTHR46411:SF2">
    <property type="entry name" value="AAA+ ATPASE DOMAIN-CONTAINING PROTEIN"/>
    <property type="match status" value="1"/>
</dbReference>
<dbReference type="SMART" id="SM00382">
    <property type="entry name" value="AAA"/>
    <property type="match status" value="1"/>
</dbReference>
<evidence type="ECO:0000256" key="1">
    <source>
        <dbReference type="SAM" id="MobiDB-lite"/>
    </source>
</evidence>
<protein>
    <submittedName>
        <fullName evidence="3">AAA family ATPase</fullName>
    </submittedName>
</protein>
<proteinExistence type="predicted"/>
<evidence type="ECO:0000313" key="4">
    <source>
        <dbReference type="Proteomes" id="UP001221142"/>
    </source>
</evidence>
<dbReference type="PANTHER" id="PTHR46411">
    <property type="entry name" value="FAMILY ATPASE, PUTATIVE-RELATED"/>
    <property type="match status" value="1"/>
</dbReference>
<dbReference type="AlphaFoldDB" id="A0AAD7CKH9"/>
<comment type="caution">
    <text evidence="3">The sequence shown here is derived from an EMBL/GenBank/DDBJ whole genome shotgun (WGS) entry which is preliminary data.</text>
</comment>
<evidence type="ECO:0000259" key="2">
    <source>
        <dbReference type="SMART" id="SM00382"/>
    </source>
</evidence>
<sequence>MMLFSLRHCGRALNVVSRSKRLPLLDPLSCPGRIVIPKHKRPPLASAGLGALGLTRGFHPENALLGGSLRWASSLSSQSKVDGPEVTRSDTPKEDTKKEEEEEEEKEVKARKELQVLNKQYRDVPLGSKTEVVHLDKRWDDNGDEYYMKQNKDGSRTSRGNWWEKHVLAVIRHFDEYQRDRVENTTVEVYSEHLRKTLSKVIKSYPGISFETEHISLELPADCLYHYLEELRAEAQTLAKDSIELDHLKILLDFIQTHFSMTIEESIPIPLPSGLTFFSLWTLFRPGTIIHSKVEGYDRAFELQSYWTVRRGPPEDLGFYQQDSAIQREHLYCDATICTSGHAHTRRAEIRVALMKRGKRFQTMKGQCHGEYAGVAIEEGTKGDKKFNIKSRVMIDGKSYNRMRADHAWQAPEEEKALFRAEESLSAEKFAVFKAEMEAGKVARALTDRETLLATNVLRGFSFTEKRWFLLFIDNYSEIVWNEASFDRLVLPEGSKTLIRALVTSHLRPEDSKFDDIIKGKGRGLVNVLHGSPGVGKTLTAECIAEYTKQPLYVVSSGDLGTSAANLEQELTQILDLAQTWRAILLIDEADVFMEKRTLKDVHRNALVSVFLRLLEYYQGILFLTTNRVNTFDPAFQSRIHMALKYENLEADARKQLWKDFLSKLPAGGAVISEEGYDVLAAHDINGRQIKNAVKTAESLAAFQGQVLGLEHLETVLKTQAEFAEAFVGNEF</sequence>